<sequence>GKSGGYSWLQEHLDTGYIAAWYTPEANDAAIINSGMSRWHNYYVEGMNWLTQNVGIDGIYLDDVAFDRTIMKRIKRVLTKDGHPGIIDLHSANQYNERDGFNNSGNLYLELFPYLNRLWFGEYFDYEKNTPDFFLTEVSGIPFGLMGEMLQSGGNQWRGLLYGMTSRLLWDDSRDPRPIWKVWDSFGMQGSKMIGYWVKNNPIKTDNANVPVTIYKKEGKALISLASWAPEKVNVKLQIDWKKLGIDPSKAKIVATEMTDFQPGKSFTINESIPVEPKKGWLLEISE</sequence>
<dbReference type="InterPro" id="IPR045711">
    <property type="entry name" value="GH123-like_N"/>
</dbReference>
<comment type="caution">
    <text evidence="2">The sequence shown here is derived from an EMBL/GenBank/DDBJ whole genome shotgun (WGS) entry which is preliminary data.</text>
</comment>
<organism evidence="2 3">
    <name type="scientific">Pseudopedobacter saltans</name>
    <dbReference type="NCBI Taxonomy" id="151895"/>
    <lineage>
        <taxon>Bacteria</taxon>
        <taxon>Pseudomonadati</taxon>
        <taxon>Bacteroidota</taxon>
        <taxon>Sphingobacteriia</taxon>
        <taxon>Sphingobacteriales</taxon>
        <taxon>Sphingobacteriaceae</taxon>
        <taxon>Pseudopedobacter</taxon>
    </lineage>
</organism>
<gene>
    <name evidence="2" type="ORF">DI598_16605</name>
</gene>
<proteinExistence type="predicted"/>
<dbReference type="AlphaFoldDB" id="A0A2W5GL10"/>
<evidence type="ECO:0000313" key="3">
    <source>
        <dbReference type="Proteomes" id="UP000249645"/>
    </source>
</evidence>
<protein>
    <recommendedName>
        <fullName evidence="1">Glycoside hydrolase 123-like N-terminal domain-containing protein</fullName>
    </recommendedName>
</protein>
<accession>A0A2W5GL10</accession>
<dbReference type="Proteomes" id="UP000249645">
    <property type="component" value="Unassembled WGS sequence"/>
</dbReference>
<name>A0A2W5GL10_9SPHI</name>
<feature type="domain" description="Glycoside hydrolase 123-like N-terminal" evidence="1">
    <location>
        <begin position="1"/>
        <end position="285"/>
    </location>
</feature>
<reference evidence="2 3" key="1">
    <citation type="submission" date="2017-11" db="EMBL/GenBank/DDBJ databases">
        <title>Infants hospitalized years apart are colonized by the same room-sourced microbial strains.</title>
        <authorList>
            <person name="Brooks B."/>
            <person name="Olm M.R."/>
            <person name="Firek B.A."/>
            <person name="Baker R."/>
            <person name="Thomas B.C."/>
            <person name="Morowitz M.J."/>
            <person name="Banfield J.F."/>
        </authorList>
    </citation>
    <scope>NUCLEOTIDE SEQUENCE [LARGE SCALE GENOMIC DNA]</scope>
    <source>
        <strain evidence="2">S2_009_000_R2_76</strain>
    </source>
</reference>
<feature type="non-terminal residue" evidence="2">
    <location>
        <position position="1"/>
    </location>
</feature>
<dbReference type="Pfam" id="PF19543">
    <property type="entry name" value="GH123_N"/>
    <property type="match status" value="1"/>
</dbReference>
<evidence type="ECO:0000313" key="2">
    <source>
        <dbReference type="EMBL" id="PZP42749.1"/>
    </source>
</evidence>
<dbReference type="EMBL" id="QFOI01000414">
    <property type="protein sequence ID" value="PZP42749.1"/>
    <property type="molecule type" value="Genomic_DNA"/>
</dbReference>
<evidence type="ECO:0000259" key="1">
    <source>
        <dbReference type="Pfam" id="PF19543"/>
    </source>
</evidence>